<evidence type="ECO:0000256" key="1">
    <source>
        <dbReference type="ARBA" id="ARBA00004123"/>
    </source>
</evidence>
<dbReference type="SUPFAM" id="SSF46785">
    <property type="entry name" value="Winged helix' DNA-binding domain"/>
    <property type="match status" value="1"/>
</dbReference>
<keyword evidence="8" id="KW-1185">Reference proteome</keyword>
<comment type="caution">
    <text evidence="7">The sequence shown here is derived from an EMBL/GenBank/DDBJ whole genome shotgun (WGS) entry which is preliminary data.</text>
</comment>
<evidence type="ECO:0000256" key="5">
    <source>
        <dbReference type="SAM" id="MobiDB-lite"/>
    </source>
</evidence>
<dbReference type="InterPro" id="IPR000232">
    <property type="entry name" value="HSF_DNA-bd"/>
</dbReference>
<feature type="compositionally biased region" description="Basic and acidic residues" evidence="5">
    <location>
        <begin position="279"/>
        <end position="299"/>
    </location>
</feature>
<evidence type="ECO:0000256" key="3">
    <source>
        <dbReference type="ARBA" id="ARBA00023242"/>
    </source>
</evidence>
<dbReference type="Pfam" id="PF00447">
    <property type="entry name" value="HSF_DNA-bind"/>
    <property type="match status" value="1"/>
</dbReference>
<feature type="region of interest" description="Disordered" evidence="5">
    <location>
        <begin position="72"/>
        <end position="105"/>
    </location>
</feature>
<comment type="subcellular location">
    <subcellularLocation>
        <location evidence="1">Nucleus</location>
    </subcellularLocation>
</comment>
<dbReference type="GO" id="GO:0005634">
    <property type="term" value="C:nucleus"/>
    <property type="evidence" value="ECO:0007669"/>
    <property type="project" value="UniProtKB-SubCell"/>
</dbReference>
<dbReference type="PANTHER" id="PTHR10015">
    <property type="entry name" value="HEAT SHOCK TRANSCRIPTION FACTOR"/>
    <property type="match status" value="1"/>
</dbReference>
<proteinExistence type="inferred from homology"/>
<comment type="similarity">
    <text evidence="4">Belongs to the HSF family.</text>
</comment>
<feature type="domain" description="HSF-type DNA-binding" evidence="6">
    <location>
        <begin position="125"/>
        <end position="238"/>
    </location>
</feature>
<evidence type="ECO:0000256" key="4">
    <source>
        <dbReference type="RuleBase" id="RU004020"/>
    </source>
</evidence>
<keyword evidence="3" id="KW-0539">Nucleus</keyword>
<sequence length="411" mass="44914">MLVVESGSSPSRVLRSNFMNALLQSPEAGSRPWHDAHHPDGFVLEMSDLMLPASALESELFGIPTECGATVVSTGSSGESPVAADAPASGPRKQRKLTHPSERRHSLPSTVMLPMAPLGDGVTQPVPEFLCHLFSMLRDPSYSDMIAWFVPSHNEPDIMGGGIRGIGKIVVHQPDALQESVLGRYYRHSKYASFQRQLNYFGFKKRLHGGKKGKLSPCSYIHDSLTDDVGSLFTLKRRPPAKKRASDDMDSASVESVSSMEEWSAFSGKNSSPSKKCRLSTEDVSKKDKIQRSREKKPDIVASTPFQVKAEEYGPPSAQCVAAVESIQVQIIKSSHPRRVQQQSSNAASPEVACQPSLLELLSTSLPPSDILFSDDVDSVDDDGVPAWVTDDGQFQYHNVDSSLIELAMLY</sequence>
<evidence type="ECO:0000313" key="8">
    <source>
        <dbReference type="Proteomes" id="UP001530315"/>
    </source>
</evidence>
<keyword evidence="2" id="KW-0238">DNA-binding</keyword>
<evidence type="ECO:0000313" key="7">
    <source>
        <dbReference type="EMBL" id="KAL3786061.1"/>
    </source>
</evidence>
<gene>
    <name evidence="7" type="ORF">ACHAW5_010695</name>
</gene>
<dbReference type="GO" id="GO:0003677">
    <property type="term" value="F:DNA binding"/>
    <property type="evidence" value="ECO:0007669"/>
    <property type="project" value="UniProtKB-KW"/>
</dbReference>
<name>A0ABD3PFK2_9STRA</name>
<dbReference type="InterPro" id="IPR036388">
    <property type="entry name" value="WH-like_DNA-bd_sf"/>
</dbReference>
<dbReference type="Proteomes" id="UP001530315">
    <property type="component" value="Unassembled WGS sequence"/>
</dbReference>
<protein>
    <recommendedName>
        <fullName evidence="6">HSF-type DNA-binding domain-containing protein</fullName>
    </recommendedName>
</protein>
<organism evidence="7 8">
    <name type="scientific">Stephanodiscus triporus</name>
    <dbReference type="NCBI Taxonomy" id="2934178"/>
    <lineage>
        <taxon>Eukaryota</taxon>
        <taxon>Sar</taxon>
        <taxon>Stramenopiles</taxon>
        <taxon>Ochrophyta</taxon>
        <taxon>Bacillariophyta</taxon>
        <taxon>Coscinodiscophyceae</taxon>
        <taxon>Thalassiosirophycidae</taxon>
        <taxon>Stephanodiscales</taxon>
        <taxon>Stephanodiscaceae</taxon>
        <taxon>Stephanodiscus</taxon>
    </lineage>
</organism>
<reference evidence="7 8" key="1">
    <citation type="submission" date="2024-10" db="EMBL/GenBank/DDBJ databases">
        <title>Updated reference genomes for cyclostephanoid diatoms.</title>
        <authorList>
            <person name="Roberts W.R."/>
            <person name="Alverson A.J."/>
        </authorList>
    </citation>
    <scope>NUCLEOTIDE SEQUENCE [LARGE SCALE GENOMIC DNA]</scope>
    <source>
        <strain evidence="7 8">AJA276-08</strain>
    </source>
</reference>
<dbReference type="InterPro" id="IPR036390">
    <property type="entry name" value="WH_DNA-bd_sf"/>
</dbReference>
<dbReference type="Gene3D" id="1.10.10.10">
    <property type="entry name" value="Winged helix-like DNA-binding domain superfamily/Winged helix DNA-binding domain"/>
    <property type="match status" value="1"/>
</dbReference>
<dbReference type="PANTHER" id="PTHR10015:SF206">
    <property type="entry name" value="HSF-TYPE DNA-BINDING DOMAIN-CONTAINING PROTEIN"/>
    <property type="match status" value="1"/>
</dbReference>
<dbReference type="SMART" id="SM00415">
    <property type="entry name" value="HSF"/>
    <property type="match status" value="1"/>
</dbReference>
<dbReference type="AlphaFoldDB" id="A0ABD3PFK2"/>
<accession>A0ABD3PFK2</accession>
<dbReference type="EMBL" id="JALLAZ020000855">
    <property type="protein sequence ID" value="KAL3786061.1"/>
    <property type="molecule type" value="Genomic_DNA"/>
</dbReference>
<evidence type="ECO:0000256" key="2">
    <source>
        <dbReference type="ARBA" id="ARBA00023125"/>
    </source>
</evidence>
<evidence type="ECO:0000259" key="6">
    <source>
        <dbReference type="SMART" id="SM00415"/>
    </source>
</evidence>
<dbReference type="FunFam" id="1.10.10.10:FF:001242">
    <property type="entry name" value="HSF33, heat shock transcription factor DNA-binding domain-containing protein, DNA binding, transcription factor"/>
    <property type="match status" value="1"/>
</dbReference>
<feature type="region of interest" description="Disordered" evidence="5">
    <location>
        <begin position="265"/>
        <end position="301"/>
    </location>
</feature>